<dbReference type="GO" id="GO:0016740">
    <property type="term" value="F:transferase activity"/>
    <property type="evidence" value="ECO:0007669"/>
    <property type="project" value="UniProtKB-KW"/>
</dbReference>
<keyword evidence="3" id="KW-1185">Reference proteome</keyword>
<reference evidence="2 3" key="1">
    <citation type="submission" date="2015-08" db="EMBL/GenBank/DDBJ databases">
        <title>Complete genome sequence of Sulfurifustis variabilis.</title>
        <authorList>
            <person name="Miura A."/>
            <person name="Kojima H."/>
            <person name="Fukui M."/>
        </authorList>
    </citation>
    <scope>NUCLEOTIDE SEQUENCE [LARGE SCALE GENOMIC DNA]</scope>
    <source>
        <strain evidence="3">skN76</strain>
    </source>
</reference>
<dbReference type="KEGG" id="sva:SVA_1801"/>
<organism evidence="2 3">
    <name type="scientific">Sulfurifustis variabilis</name>
    <dbReference type="NCBI Taxonomy" id="1675686"/>
    <lineage>
        <taxon>Bacteria</taxon>
        <taxon>Pseudomonadati</taxon>
        <taxon>Pseudomonadota</taxon>
        <taxon>Gammaproteobacteria</taxon>
        <taxon>Acidiferrobacterales</taxon>
        <taxon>Acidiferrobacteraceae</taxon>
        <taxon>Sulfurifustis</taxon>
    </lineage>
</organism>
<dbReference type="PANTHER" id="PTHR36836:SF1">
    <property type="entry name" value="COLANIC ACID BIOSYNTHESIS PROTEIN WCAK"/>
    <property type="match status" value="1"/>
</dbReference>
<name>A0A1B4V4N1_9GAMM</name>
<sequence>MRAASAPYRIGISGSYGGMNLGDEAILEGILSGLRAAVPAHVTVFSRNPPDTLAGHRVERAVDPRTLTRREMAPEIEDLDLLVLGGGGILYDHDAEAYLREVFLAHEKGVPVIVYGISAGPLTTTAARRAVREALNACAVVTVRDRQGLRLLEDVGATREILLTADPALLLEPESLPTETLRAEGVEFDRHLVGFSVREPGPAAPDIDPVEYHAMLAHAADFVVERLDADVVFVPMERADVQHSHAVVAAMRNAERAEILRRRYSPRQILDLVGRFEFAVGMRLHFLIFAALRATPFTALPYASKVTGLLEDLDVEMPPLGSVGTGQLIARIDRSWDTHEEIRAKIKSRVPALQDRARRTNELLVELLRKSEATHTKEETGR</sequence>
<feature type="domain" description="Polysaccharide pyruvyl transferase" evidence="1">
    <location>
        <begin position="20"/>
        <end position="303"/>
    </location>
</feature>
<evidence type="ECO:0000259" key="1">
    <source>
        <dbReference type="Pfam" id="PF04230"/>
    </source>
</evidence>
<evidence type="ECO:0000313" key="2">
    <source>
        <dbReference type="EMBL" id="BAU48355.1"/>
    </source>
</evidence>
<proteinExistence type="predicted"/>
<keyword evidence="2" id="KW-0808">Transferase</keyword>
<dbReference type="EMBL" id="AP014936">
    <property type="protein sequence ID" value="BAU48355.1"/>
    <property type="molecule type" value="Genomic_DNA"/>
</dbReference>
<accession>A0A1B4V4N1</accession>
<dbReference type="InterPro" id="IPR007345">
    <property type="entry name" value="Polysacch_pyruvyl_Trfase"/>
</dbReference>
<dbReference type="Pfam" id="PF04230">
    <property type="entry name" value="PS_pyruv_trans"/>
    <property type="match status" value="1"/>
</dbReference>
<dbReference type="Proteomes" id="UP000218899">
    <property type="component" value="Chromosome"/>
</dbReference>
<dbReference type="AlphaFoldDB" id="A0A1B4V4N1"/>
<gene>
    <name evidence="2" type="ORF">SVA_1801</name>
</gene>
<dbReference type="OrthoDB" id="3199616at2"/>
<evidence type="ECO:0000313" key="3">
    <source>
        <dbReference type="Proteomes" id="UP000218899"/>
    </source>
</evidence>
<protein>
    <submittedName>
        <fullName evidence="2">Polysaccharide pyruvyl transferase</fullName>
    </submittedName>
</protein>
<dbReference type="PANTHER" id="PTHR36836">
    <property type="entry name" value="COLANIC ACID BIOSYNTHESIS PROTEIN WCAK"/>
    <property type="match status" value="1"/>
</dbReference>